<dbReference type="Gene3D" id="3.30.200.20">
    <property type="entry name" value="Phosphorylase Kinase, domain 1"/>
    <property type="match status" value="1"/>
</dbReference>
<accession>A0ABT0N7E1</accession>
<keyword evidence="5" id="KW-1185">Reference proteome</keyword>
<protein>
    <submittedName>
        <fullName evidence="4">Phosphotransferase</fullName>
    </submittedName>
</protein>
<sequence>MAGIIKQFFSKSHEMTLSDPRFLCLHQWLQQELAADFSIELISGDASFRRYFRVVTAKNTLIAVDSPPELVPIKPFVDMDLAFADAGLNVPAMIATDEAQGLMLLEDLGDIQLGMLLTRDNAADWYQQALDLLPAVYRVTEAGAKALPDYDAAFVQRELDIFNEWLLQAHLQLEHVPHQLLQSCFDLLITSAMEQPKGGMHRDYHSRNLMVKDNQLVVIDFQDAVCGPISYDPVSLLRDCYVRWDDKLVSELRQYYFNLLRQQGMLAAEVSEQQFSRWFDLMGLQRHIKAAGIFARLHHRDGKSGYLKDIPLTLTYIVDIARRYPELQALGDWVEAVVVAELDKKGQL</sequence>
<name>A0ABT0N7E1_9GAMM</name>
<evidence type="ECO:0000313" key="5">
    <source>
        <dbReference type="Proteomes" id="UP001202831"/>
    </source>
</evidence>
<dbReference type="Proteomes" id="UP001202831">
    <property type="component" value="Unassembled WGS sequence"/>
</dbReference>
<evidence type="ECO:0000313" key="4">
    <source>
        <dbReference type="EMBL" id="MCL2913801.1"/>
    </source>
</evidence>
<dbReference type="Pfam" id="PF01636">
    <property type="entry name" value="APH"/>
    <property type="match status" value="1"/>
</dbReference>
<keyword evidence="2" id="KW-0067">ATP-binding</keyword>
<evidence type="ECO:0000256" key="1">
    <source>
        <dbReference type="ARBA" id="ARBA00022741"/>
    </source>
</evidence>
<dbReference type="InterPro" id="IPR011009">
    <property type="entry name" value="Kinase-like_dom_sf"/>
</dbReference>
<reference evidence="4 5" key="1">
    <citation type="submission" date="2022-01" db="EMBL/GenBank/DDBJ databases">
        <title>Whole genome-based taxonomy of the Shewanellaceae.</title>
        <authorList>
            <person name="Martin-Rodriguez A.J."/>
        </authorList>
    </citation>
    <scope>NUCLEOTIDE SEQUENCE [LARGE SCALE GENOMIC DNA]</scope>
    <source>
        <strain evidence="4 5">DSM 21332</strain>
    </source>
</reference>
<dbReference type="PANTHER" id="PTHR33540">
    <property type="entry name" value="TRNA THREONYLCARBAMOYLADENOSINE BIOSYNTHESIS PROTEIN TSAE"/>
    <property type="match status" value="1"/>
</dbReference>
<keyword evidence="1" id="KW-0547">Nucleotide-binding</keyword>
<dbReference type="Gene3D" id="3.90.1200.10">
    <property type="match status" value="1"/>
</dbReference>
<dbReference type="InterPro" id="IPR002575">
    <property type="entry name" value="Aminoglycoside_PTrfase"/>
</dbReference>
<dbReference type="SUPFAM" id="SSF56112">
    <property type="entry name" value="Protein kinase-like (PK-like)"/>
    <property type="match status" value="1"/>
</dbReference>
<dbReference type="PANTHER" id="PTHR33540:SF1">
    <property type="entry name" value="N-ACETYLMURAMATE_N-ACETYLGLUCOSAMINE KINASE"/>
    <property type="match status" value="1"/>
</dbReference>
<organism evidence="4 5">
    <name type="scientific">Shewanella corallii</name>
    <dbReference type="NCBI Taxonomy" id="560080"/>
    <lineage>
        <taxon>Bacteria</taxon>
        <taxon>Pseudomonadati</taxon>
        <taxon>Pseudomonadota</taxon>
        <taxon>Gammaproteobacteria</taxon>
        <taxon>Alteromonadales</taxon>
        <taxon>Shewanellaceae</taxon>
        <taxon>Shewanella</taxon>
    </lineage>
</organism>
<gene>
    <name evidence="4" type="ORF">L2725_08345</name>
</gene>
<evidence type="ECO:0000259" key="3">
    <source>
        <dbReference type="Pfam" id="PF01636"/>
    </source>
</evidence>
<dbReference type="EMBL" id="JAKIKT010000002">
    <property type="protein sequence ID" value="MCL2913801.1"/>
    <property type="molecule type" value="Genomic_DNA"/>
</dbReference>
<evidence type="ECO:0000256" key="2">
    <source>
        <dbReference type="ARBA" id="ARBA00022840"/>
    </source>
</evidence>
<proteinExistence type="predicted"/>
<feature type="domain" description="Aminoglycoside phosphotransferase" evidence="3">
    <location>
        <begin position="39"/>
        <end position="257"/>
    </location>
</feature>
<comment type="caution">
    <text evidence="4">The sequence shown here is derived from an EMBL/GenBank/DDBJ whole genome shotgun (WGS) entry which is preliminary data.</text>
</comment>